<evidence type="ECO:0000313" key="2">
    <source>
        <dbReference type="Proteomes" id="UP001549313"/>
    </source>
</evidence>
<name>A0ABV2RAA9_9CAUL</name>
<evidence type="ECO:0008006" key="3">
    <source>
        <dbReference type="Google" id="ProtNLM"/>
    </source>
</evidence>
<dbReference type="RefSeq" id="WP_354088444.1">
    <property type="nucleotide sequence ID" value="NZ_JBEPTF010000001.1"/>
</dbReference>
<gene>
    <name evidence="1" type="ORF">ABIE19_001435</name>
</gene>
<dbReference type="Proteomes" id="UP001549313">
    <property type="component" value="Unassembled WGS sequence"/>
</dbReference>
<accession>A0ABV2RAA9</accession>
<protein>
    <recommendedName>
        <fullName evidence="3">TonB-dependent receptor</fullName>
    </recommendedName>
</protein>
<dbReference type="EMBL" id="JBEPTF010000001">
    <property type="protein sequence ID" value="MET4683526.1"/>
    <property type="molecule type" value="Genomic_DNA"/>
</dbReference>
<comment type="caution">
    <text evidence="1">The sequence shown here is derived from an EMBL/GenBank/DDBJ whole genome shotgun (WGS) entry which is preliminary data.</text>
</comment>
<keyword evidence="2" id="KW-1185">Reference proteome</keyword>
<reference evidence="1 2" key="1">
    <citation type="submission" date="2024-06" db="EMBL/GenBank/DDBJ databases">
        <title>Sorghum-associated microbial communities from plants grown in Nebraska, USA.</title>
        <authorList>
            <person name="Schachtman D."/>
        </authorList>
    </citation>
    <scope>NUCLEOTIDE SEQUENCE [LARGE SCALE GENOMIC DNA]</scope>
    <source>
        <strain evidence="1 2">2814</strain>
    </source>
</reference>
<proteinExistence type="predicted"/>
<evidence type="ECO:0000313" key="1">
    <source>
        <dbReference type="EMBL" id="MET4683526.1"/>
    </source>
</evidence>
<organism evidence="1 2">
    <name type="scientific">Brevundimonas faecalis</name>
    <dbReference type="NCBI Taxonomy" id="947378"/>
    <lineage>
        <taxon>Bacteria</taxon>
        <taxon>Pseudomonadati</taxon>
        <taxon>Pseudomonadota</taxon>
        <taxon>Alphaproteobacteria</taxon>
        <taxon>Caulobacterales</taxon>
        <taxon>Caulobacteraceae</taxon>
        <taxon>Brevundimonas</taxon>
    </lineage>
</organism>
<sequence length="154" mass="17812">MSETAPSAAPLDRFGFSGGRISAVNTWNSSKVTDPATGKTRPISELRRSNATIALSQDIKSWNLQWNFAWSPLIGETNYDPNLRFSWRGHDYIEAWVEYKPTPTLSLRAHVNIWDDFHQTRIAYADPRTQAINYIETRNVDPRTYYSLRLRKTF</sequence>